<accession>A0A072P623</accession>
<evidence type="ECO:0000313" key="5">
    <source>
        <dbReference type="Proteomes" id="UP000027920"/>
    </source>
</evidence>
<dbReference type="EMBL" id="AMGV01000029">
    <property type="protein sequence ID" value="KEF51075.1"/>
    <property type="molecule type" value="Genomic_DNA"/>
</dbReference>
<dbReference type="Pfam" id="PF01557">
    <property type="entry name" value="FAA_hydrolase"/>
    <property type="match status" value="1"/>
</dbReference>
<dbReference type="Gene3D" id="3.90.850.10">
    <property type="entry name" value="Fumarylacetoacetase-like, C-terminal domain"/>
    <property type="match status" value="1"/>
</dbReference>
<evidence type="ECO:0000259" key="3">
    <source>
        <dbReference type="Pfam" id="PF01557"/>
    </source>
</evidence>
<dbReference type="VEuPathDB" id="FungiDB:A1O9_12857"/>
<gene>
    <name evidence="4" type="ORF">A1O9_12857</name>
</gene>
<dbReference type="GO" id="GO:0003824">
    <property type="term" value="F:catalytic activity"/>
    <property type="evidence" value="ECO:0007669"/>
    <property type="project" value="InterPro"/>
</dbReference>
<dbReference type="RefSeq" id="XP_013253665.1">
    <property type="nucleotide sequence ID" value="XM_013398211.1"/>
</dbReference>
<dbReference type="InterPro" id="IPR036663">
    <property type="entry name" value="Fumarylacetoacetase_C_sf"/>
</dbReference>
<dbReference type="PANTHER" id="PTHR42796">
    <property type="entry name" value="FUMARYLACETOACETATE HYDROLASE DOMAIN-CONTAINING PROTEIN 2A-RELATED"/>
    <property type="match status" value="1"/>
</dbReference>
<evidence type="ECO:0000256" key="2">
    <source>
        <dbReference type="ARBA" id="ARBA00022723"/>
    </source>
</evidence>
<dbReference type="OrthoDB" id="411064at2759"/>
<sequence>MQRKGIRIANLLAELCVVIGKDCKNVATEADVNKYILGYMVGSDVLVRWWQMPERSSNKPSAKSFDKFASIGPVINSTDINTDHTKLKLCSIVKGE</sequence>
<dbReference type="GO" id="GO:0044281">
    <property type="term" value="P:small molecule metabolic process"/>
    <property type="evidence" value="ECO:0007669"/>
    <property type="project" value="UniProtKB-ARBA"/>
</dbReference>
<reference evidence="4 5" key="1">
    <citation type="submission" date="2013-03" db="EMBL/GenBank/DDBJ databases">
        <title>The Genome Sequence of Exophiala aquamarina CBS 119918.</title>
        <authorList>
            <consortium name="The Broad Institute Genomics Platform"/>
            <person name="Cuomo C."/>
            <person name="de Hoog S."/>
            <person name="Gorbushina A."/>
            <person name="Walker B."/>
            <person name="Young S.K."/>
            <person name="Zeng Q."/>
            <person name="Gargeya S."/>
            <person name="Fitzgerald M."/>
            <person name="Haas B."/>
            <person name="Abouelleil A."/>
            <person name="Allen A.W."/>
            <person name="Alvarado L."/>
            <person name="Arachchi H.M."/>
            <person name="Berlin A.M."/>
            <person name="Chapman S.B."/>
            <person name="Gainer-Dewar J."/>
            <person name="Goldberg J."/>
            <person name="Griggs A."/>
            <person name="Gujja S."/>
            <person name="Hansen M."/>
            <person name="Howarth C."/>
            <person name="Imamovic A."/>
            <person name="Ireland A."/>
            <person name="Larimer J."/>
            <person name="McCowan C."/>
            <person name="Murphy C."/>
            <person name="Pearson M."/>
            <person name="Poon T.W."/>
            <person name="Priest M."/>
            <person name="Roberts A."/>
            <person name="Saif S."/>
            <person name="Shea T."/>
            <person name="Sisk P."/>
            <person name="Sykes S."/>
            <person name="Wortman J."/>
            <person name="Nusbaum C."/>
            <person name="Birren B."/>
        </authorList>
    </citation>
    <scope>NUCLEOTIDE SEQUENCE [LARGE SCALE GENOMIC DNA]</scope>
    <source>
        <strain evidence="4 5">CBS 119918</strain>
    </source>
</reference>
<dbReference type="GO" id="GO:0046872">
    <property type="term" value="F:metal ion binding"/>
    <property type="evidence" value="ECO:0007669"/>
    <property type="project" value="UniProtKB-KW"/>
</dbReference>
<keyword evidence="2" id="KW-0479">Metal-binding</keyword>
<organism evidence="4 5">
    <name type="scientific">Exophiala aquamarina CBS 119918</name>
    <dbReference type="NCBI Taxonomy" id="1182545"/>
    <lineage>
        <taxon>Eukaryota</taxon>
        <taxon>Fungi</taxon>
        <taxon>Dikarya</taxon>
        <taxon>Ascomycota</taxon>
        <taxon>Pezizomycotina</taxon>
        <taxon>Eurotiomycetes</taxon>
        <taxon>Chaetothyriomycetidae</taxon>
        <taxon>Chaetothyriales</taxon>
        <taxon>Herpotrichiellaceae</taxon>
        <taxon>Exophiala</taxon>
    </lineage>
</organism>
<comment type="similarity">
    <text evidence="1">Belongs to the FAH family.</text>
</comment>
<dbReference type="Proteomes" id="UP000027920">
    <property type="component" value="Unassembled WGS sequence"/>
</dbReference>
<comment type="caution">
    <text evidence="4">The sequence shown here is derived from an EMBL/GenBank/DDBJ whole genome shotgun (WGS) entry which is preliminary data.</text>
</comment>
<proteinExistence type="inferred from homology"/>
<dbReference type="GeneID" id="25287751"/>
<name>A0A072P623_9EURO</name>
<evidence type="ECO:0000256" key="1">
    <source>
        <dbReference type="ARBA" id="ARBA00010211"/>
    </source>
</evidence>
<dbReference type="InterPro" id="IPR011234">
    <property type="entry name" value="Fumarylacetoacetase-like_C"/>
</dbReference>
<dbReference type="AlphaFoldDB" id="A0A072P623"/>
<dbReference type="InterPro" id="IPR051121">
    <property type="entry name" value="FAH"/>
</dbReference>
<evidence type="ECO:0000313" key="4">
    <source>
        <dbReference type="EMBL" id="KEF51075.1"/>
    </source>
</evidence>
<dbReference type="PANTHER" id="PTHR42796:SF4">
    <property type="entry name" value="FUMARYLACETOACETATE HYDROLASE DOMAIN-CONTAINING PROTEIN 2A"/>
    <property type="match status" value="1"/>
</dbReference>
<protein>
    <recommendedName>
        <fullName evidence="3">Fumarylacetoacetase-like C-terminal domain-containing protein</fullName>
    </recommendedName>
</protein>
<dbReference type="STRING" id="1182545.A0A072P623"/>
<dbReference type="HOGENOM" id="CLU_2359746_0_0_1"/>
<feature type="domain" description="Fumarylacetoacetase-like C-terminal" evidence="3">
    <location>
        <begin position="13"/>
        <end position="94"/>
    </location>
</feature>
<dbReference type="SUPFAM" id="SSF56529">
    <property type="entry name" value="FAH"/>
    <property type="match status" value="1"/>
</dbReference>
<keyword evidence="5" id="KW-1185">Reference proteome</keyword>